<accession>A0A2K3KNU0</accession>
<evidence type="ECO:0000313" key="2">
    <source>
        <dbReference type="EMBL" id="PNX67893.1"/>
    </source>
</evidence>
<sequence>YRSALQANPAAQPAPQPAAQAVPAKAHHVPAPRVPAPPDVVETLHVLCYP</sequence>
<proteinExistence type="predicted"/>
<name>A0A2K3KNU0_TRIPR</name>
<feature type="region of interest" description="Disordered" evidence="1">
    <location>
        <begin position="1"/>
        <end position="37"/>
    </location>
</feature>
<protein>
    <submittedName>
        <fullName evidence="2">Uncharacterized protein</fullName>
    </submittedName>
</protein>
<dbReference type="Proteomes" id="UP000236291">
    <property type="component" value="Unassembled WGS sequence"/>
</dbReference>
<gene>
    <name evidence="2" type="ORF">L195_g063728</name>
</gene>
<reference evidence="2 3" key="2">
    <citation type="journal article" date="2017" name="Front. Plant Sci.">
        <title>Gene Classification and Mining of Molecular Markers Useful in Red Clover (Trifolium pratense) Breeding.</title>
        <authorList>
            <person name="Istvanek J."/>
            <person name="Dluhosova J."/>
            <person name="Dluhos P."/>
            <person name="Patkova L."/>
            <person name="Nedelnik J."/>
            <person name="Repkova J."/>
        </authorList>
    </citation>
    <scope>NUCLEOTIDE SEQUENCE [LARGE SCALE GENOMIC DNA]</scope>
    <source>
        <strain evidence="3">cv. Tatra</strain>
        <tissue evidence="2">Young leaves</tissue>
    </source>
</reference>
<evidence type="ECO:0000256" key="1">
    <source>
        <dbReference type="SAM" id="MobiDB-lite"/>
    </source>
</evidence>
<dbReference type="AlphaFoldDB" id="A0A2K3KNU0"/>
<comment type="caution">
    <text evidence="2">The sequence shown here is derived from an EMBL/GenBank/DDBJ whole genome shotgun (WGS) entry which is preliminary data.</text>
</comment>
<organism evidence="2 3">
    <name type="scientific">Trifolium pratense</name>
    <name type="common">Red clover</name>
    <dbReference type="NCBI Taxonomy" id="57577"/>
    <lineage>
        <taxon>Eukaryota</taxon>
        <taxon>Viridiplantae</taxon>
        <taxon>Streptophyta</taxon>
        <taxon>Embryophyta</taxon>
        <taxon>Tracheophyta</taxon>
        <taxon>Spermatophyta</taxon>
        <taxon>Magnoliopsida</taxon>
        <taxon>eudicotyledons</taxon>
        <taxon>Gunneridae</taxon>
        <taxon>Pentapetalae</taxon>
        <taxon>rosids</taxon>
        <taxon>fabids</taxon>
        <taxon>Fabales</taxon>
        <taxon>Fabaceae</taxon>
        <taxon>Papilionoideae</taxon>
        <taxon>50 kb inversion clade</taxon>
        <taxon>NPAAA clade</taxon>
        <taxon>Hologalegina</taxon>
        <taxon>IRL clade</taxon>
        <taxon>Trifolieae</taxon>
        <taxon>Trifolium</taxon>
    </lineage>
</organism>
<feature type="compositionally biased region" description="Low complexity" evidence="1">
    <location>
        <begin position="1"/>
        <end position="24"/>
    </location>
</feature>
<reference evidence="2 3" key="1">
    <citation type="journal article" date="2014" name="Am. J. Bot.">
        <title>Genome assembly and annotation for red clover (Trifolium pratense; Fabaceae).</title>
        <authorList>
            <person name="Istvanek J."/>
            <person name="Jaros M."/>
            <person name="Krenek A."/>
            <person name="Repkova J."/>
        </authorList>
    </citation>
    <scope>NUCLEOTIDE SEQUENCE [LARGE SCALE GENOMIC DNA]</scope>
    <source>
        <strain evidence="3">cv. Tatra</strain>
        <tissue evidence="2">Young leaves</tissue>
    </source>
</reference>
<feature type="non-terminal residue" evidence="2">
    <location>
        <position position="1"/>
    </location>
</feature>
<dbReference type="EMBL" id="ASHM01217953">
    <property type="protein sequence ID" value="PNX67893.1"/>
    <property type="molecule type" value="Genomic_DNA"/>
</dbReference>
<evidence type="ECO:0000313" key="3">
    <source>
        <dbReference type="Proteomes" id="UP000236291"/>
    </source>
</evidence>